<organism evidence="2 4">
    <name type="scientific">Sphingomonas yabuuchiae</name>
    <dbReference type="NCBI Taxonomy" id="172044"/>
    <lineage>
        <taxon>Bacteria</taxon>
        <taxon>Pseudomonadati</taxon>
        <taxon>Pseudomonadota</taxon>
        <taxon>Alphaproteobacteria</taxon>
        <taxon>Sphingomonadales</taxon>
        <taxon>Sphingomonadaceae</taxon>
        <taxon>Sphingomonas</taxon>
    </lineage>
</organism>
<gene>
    <name evidence="1" type="ORF">GGQ89_003899</name>
    <name evidence="2" type="ORF">JYA60_00695</name>
</gene>
<proteinExistence type="predicted"/>
<keyword evidence="3" id="KW-1185">Reference proteome</keyword>
<dbReference type="EMBL" id="JAFHKU010000062">
    <property type="protein sequence ID" value="MBN3556763.1"/>
    <property type="molecule type" value="Genomic_DNA"/>
</dbReference>
<sequence>MDQQDAKDVSDIVALAAAPAMAAMAGVAALCNELRSVIGEEAVQRVHKEMLNRISIHQAPMGPKIAIQAELSKRFGNL</sequence>
<dbReference type="AlphaFoldDB" id="A0AA40ZYP6"/>
<dbReference type="Proteomes" id="UP000704529">
    <property type="component" value="Unassembled WGS sequence"/>
</dbReference>
<comment type="caution">
    <text evidence="2">The sequence shown here is derived from an EMBL/GenBank/DDBJ whole genome shotgun (WGS) entry which is preliminary data.</text>
</comment>
<evidence type="ECO:0000313" key="2">
    <source>
        <dbReference type="EMBL" id="MBN3556763.1"/>
    </source>
</evidence>
<accession>A0AA40ZYP6</accession>
<evidence type="ECO:0000313" key="3">
    <source>
        <dbReference type="Proteomes" id="UP000584663"/>
    </source>
</evidence>
<reference evidence="1 3" key="1">
    <citation type="submission" date="2020-08" db="EMBL/GenBank/DDBJ databases">
        <title>Genomic Encyclopedia of Type Strains, Phase IV (KMG-IV): sequencing the most valuable type-strain genomes for metagenomic binning, comparative biology and taxonomic classification.</title>
        <authorList>
            <person name="Goeker M."/>
        </authorList>
    </citation>
    <scope>NUCLEOTIDE SEQUENCE [LARGE SCALE GENOMIC DNA]</scope>
    <source>
        <strain evidence="1 3">DSM 14562</strain>
    </source>
</reference>
<dbReference type="EMBL" id="JACHNX010000038">
    <property type="protein sequence ID" value="MBB4611649.1"/>
    <property type="molecule type" value="Genomic_DNA"/>
</dbReference>
<protein>
    <submittedName>
        <fullName evidence="2">Uncharacterized protein</fullName>
    </submittedName>
</protein>
<name>A0AA40ZYP6_9SPHN</name>
<evidence type="ECO:0000313" key="1">
    <source>
        <dbReference type="EMBL" id="MBB4611649.1"/>
    </source>
</evidence>
<evidence type="ECO:0000313" key="4">
    <source>
        <dbReference type="Proteomes" id="UP000704529"/>
    </source>
</evidence>
<dbReference type="RefSeq" id="WP_184107061.1">
    <property type="nucleotide sequence ID" value="NZ_JACHNX010000038.1"/>
</dbReference>
<dbReference type="Proteomes" id="UP000584663">
    <property type="component" value="Unassembled WGS sequence"/>
</dbReference>
<reference evidence="2" key="2">
    <citation type="submission" date="2021-01" db="EMBL/GenBank/DDBJ databases">
        <title>Genome Sequencing of Type Strains.</title>
        <authorList>
            <person name="Lemaire J.F."/>
            <person name="Inderbitzin P."/>
            <person name="Collins S.B."/>
            <person name="Wespe N."/>
            <person name="Knight-Connoni V."/>
        </authorList>
    </citation>
    <scope>NUCLEOTIDE SEQUENCE</scope>
    <source>
        <strain evidence="2">DSM 14562</strain>
    </source>
</reference>